<dbReference type="GeneID" id="54565424"/>
<feature type="transmembrane region" description="Helical" evidence="1">
    <location>
        <begin position="138"/>
        <end position="159"/>
    </location>
</feature>
<dbReference type="RefSeq" id="XP_033670357.1">
    <property type="nucleotide sequence ID" value="XM_033812152.1"/>
</dbReference>
<keyword evidence="1" id="KW-0812">Transmembrane</keyword>
<dbReference type="AlphaFoldDB" id="A0A6A6CTF6"/>
<reference evidence="2" key="1">
    <citation type="journal article" date="2020" name="Stud. Mycol.">
        <title>101 Dothideomycetes genomes: a test case for predicting lifestyles and emergence of pathogens.</title>
        <authorList>
            <person name="Haridas S."/>
            <person name="Albert R."/>
            <person name="Binder M."/>
            <person name="Bloem J."/>
            <person name="Labutti K."/>
            <person name="Salamov A."/>
            <person name="Andreopoulos B."/>
            <person name="Baker S."/>
            <person name="Barry K."/>
            <person name="Bills G."/>
            <person name="Bluhm B."/>
            <person name="Cannon C."/>
            <person name="Castanera R."/>
            <person name="Culley D."/>
            <person name="Daum C."/>
            <person name="Ezra D."/>
            <person name="Gonzalez J."/>
            <person name="Henrissat B."/>
            <person name="Kuo A."/>
            <person name="Liang C."/>
            <person name="Lipzen A."/>
            <person name="Lutzoni F."/>
            <person name="Magnuson J."/>
            <person name="Mondo S."/>
            <person name="Nolan M."/>
            <person name="Ohm R."/>
            <person name="Pangilinan J."/>
            <person name="Park H.-J."/>
            <person name="Ramirez L."/>
            <person name="Alfaro M."/>
            <person name="Sun H."/>
            <person name="Tritt A."/>
            <person name="Yoshinaga Y."/>
            <person name="Zwiers L.-H."/>
            <person name="Turgeon B."/>
            <person name="Goodwin S."/>
            <person name="Spatafora J."/>
            <person name="Crous P."/>
            <person name="Grigoriev I."/>
        </authorList>
    </citation>
    <scope>NUCLEOTIDE SEQUENCE</scope>
    <source>
        <strain evidence="2">ATCC 36951</strain>
    </source>
</reference>
<evidence type="ECO:0000313" key="2">
    <source>
        <dbReference type="EMBL" id="KAF2169468.1"/>
    </source>
</evidence>
<gene>
    <name evidence="2" type="ORF">M409DRAFT_52704</name>
</gene>
<evidence type="ECO:0000313" key="3">
    <source>
        <dbReference type="Proteomes" id="UP000799537"/>
    </source>
</evidence>
<dbReference type="OrthoDB" id="19261at2759"/>
<protein>
    <recommendedName>
        <fullName evidence="4">Cytochrome b561 domain-containing protein</fullName>
    </recommendedName>
</protein>
<organism evidence="2 3">
    <name type="scientific">Zasmidium cellare ATCC 36951</name>
    <dbReference type="NCBI Taxonomy" id="1080233"/>
    <lineage>
        <taxon>Eukaryota</taxon>
        <taxon>Fungi</taxon>
        <taxon>Dikarya</taxon>
        <taxon>Ascomycota</taxon>
        <taxon>Pezizomycotina</taxon>
        <taxon>Dothideomycetes</taxon>
        <taxon>Dothideomycetidae</taxon>
        <taxon>Mycosphaerellales</taxon>
        <taxon>Mycosphaerellaceae</taxon>
        <taxon>Zasmidium</taxon>
    </lineage>
</organism>
<keyword evidence="3" id="KW-1185">Reference proteome</keyword>
<keyword evidence="1" id="KW-0472">Membrane</keyword>
<keyword evidence="1" id="KW-1133">Transmembrane helix</keyword>
<feature type="transmembrane region" description="Helical" evidence="1">
    <location>
        <begin position="107"/>
        <end position="132"/>
    </location>
</feature>
<feature type="transmembrane region" description="Helical" evidence="1">
    <location>
        <begin position="47"/>
        <end position="66"/>
    </location>
</feature>
<accession>A0A6A6CTF6</accession>
<dbReference type="PANTHER" id="PTHR47797">
    <property type="entry name" value="DEHYDROGENASE, PUTATIVE (AFU_ORTHOLOGUE AFUA_8G05805)-RELATED"/>
    <property type="match status" value="1"/>
</dbReference>
<dbReference type="PANTHER" id="PTHR47797:SF3">
    <property type="entry name" value="CYTOCHROME B561 DOMAIN-CONTAINING PROTEIN"/>
    <property type="match status" value="1"/>
</dbReference>
<evidence type="ECO:0008006" key="4">
    <source>
        <dbReference type="Google" id="ProtNLM"/>
    </source>
</evidence>
<dbReference type="Proteomes" id="UP000799537">
    <property type="component" value="Unassembled WGS sequence"/>
</dbReference>
<dbReference type="EMBL" id="ML993588">
    <property type="protein sequence ID" value="KAF2169468.1"/>
    <property type="molecule type" value="Genomic_DNA"/>
</dbReference>
<evidence type="ECO:0000256" key="1">
    <source>
        <dbReference type="SAM" id="Phobius"/>
    </source>
</evidence>
<feature type="transmembrane region" description="Helical" evidence="1">
    <location>
        <begin position="6"/>
        <end position="27"/>
    </location>
</feature>
<feature type="transmembrane region" description="Helical" evidence="1">
    <location>
        <begin position="72"/>
        <end position="95"/>
    </location>
</feature>
<sequence>MAFSAYLWTLHGILASVAIFIVLPLGVLKFRVGSLPSCVSHWSTQTFGTLMLLIAAGLGLFQSSTIHSGHQIAGLCLVTLLLLQSFLGHCIGGLTNNAGRRLQSWSVAAHCVQGFSCILLGWWTVVTGLLLASFDSTTIIFVSLTTFTELVGVTAFCVIKRDSSRITQPTKPKFVVADDTDDEMTMYSPSDDAN</sequence>
<proteinExistence type="predicted"/>
<name>A0A6A6CTF6_ZASCE</name>
<dbReference type="Gene3D" id="1.20.120.1770">
    <property type="match status" value="1"/>
</dbReference>